<dbReference type="SUPFAM" id="SSF52980">
    <property type="entry name" value="Restriction endonuclease-like"/>
    <property type="match status" value="1"/>
</dbReference>
<evidence type="ECO:0000313" key="2">
    <source>
        <dbReference type="EMBL" id="ACN99730.1"/>
    </source>
</evidence>
<evidence type="ECO:0000313" key="3">
    <source>
        <dbReference type="Proteomes" id="UP000001369"/>
    </source>
</evidence>
<protein>
    <recommendedName>
        <fullName evidence="4">DUF3782 domain-containing protein</fullName>
    </recommendedName>
</protein>
<dbReference type="InterPro" id="IPR011335">
    <property type="entry name" value="Restrct_endonuc-II-like"/>
</dbReference>
<keyword evidence="1" id="KW-0175">Coiled coil</keyword>
<dbReference type="Gene3D" id="1.20.120.20">
    <property type="entry name" value="Apolipoprotein"/>
    <property type="match status" value="1"/>
</dbReference>
<dbReference type="STRING" id="204536.SULAZ_0303"/>
<accession>C1DT61</accession>
<reference evidence="2 3" key="1">
    <citation type="journal article" date="2009" name="J. Bacteriol.">
        <title>Complete and draft genome sequences of six members of the Aquificales.</title>
        <authorList>
            <person name="Reysenbach A.L."/>
            <person name="Hamamura N."/>
            <person name="Podar M."/>
            <person name="Griffiths E."/>
            <person name="Ferreira S."/>
            <person name="Hochstein R."/>
            <person name="Heidelberg J."/>
            <person name="Johnson J."/>
            <person name="Mead D."/>
            <person name="Pohorille A."/>
            <person name="Sarmiento M."/>
            <person name="Schweighofer K."/>
            <person name="Seshadri R."/>
            <person name="Voytek M.A."/>
        </authorList>
    </citation>
    <scope>NUCLEOTIDE SEQUENCE [LARGE SCALE GENOMIC DNA]</scope>
    <source>
        <strain evidence="3">Az-Fu1 / DSM 15241 / OCM 825</strain>
    </source>
</reference>
<dbReference type="AlphaFoldDB" id="C1DT61"/>
<proteinExistence type="predicted"/>
<dbReference type="PANTHER" id="PTHR38753">
    <property type="entry name" value="SLR1441 PROTEIN"/>
    <property type="match status" value="1"/>
</dbReference>
<dbReference type="HOGENOM" id="CLU_080958_0_0_0"/>
<dbReference type="PANTHER" id="PTHR38753:SF1">
    <property type="entry name" value="SLR1441 PROTEIN"/>
    <property type="match status" value="1"/>
</dbReference>
<dbReference type="OrthoDB" id="9790160at2"/>
<gene>
    <name evidence="2" type="ordered locus">SULAZ_0303</name>
</gene>
<evidence type="ECO:0008006" key="4">
    <source>
        <dbReference type="Google" id="ProtNLM"/>
    </source>
</evidence>
<dbReference type="EMBL" id="CP001229">
    <property type="protein sequence ID" value="ACN99730.1"/>
    <property type="molecule type" value="Genomic_DNA"/>
</dbReference>
<sequence length="253" mass="30253">MQLLEDRVSHMEEIIMKILYMQQETQIELKELQLLHKKAEERLDRFEASVEKMIAEIKADTQNLKKEMAEFKTNIEKTITEMKADTERFKTNMEKTVAEMKIDFNKKWGELSNKLGTIVEDIIFPASKPVLEKYFNCEITDIHMNRKRKKDNLKDEFDVIAVSDPCKTVYLIEVKATPKVDYINEFKNEKLERFKALFPEYENYKLVPIFASLRLEDDIVNYLTKNKIYAMAYREWEYMDILNFDKLNQERGE</sequence>
<name>C1DT61_SULAA</name>
<evidence type="ECO:0000256" key="1">
    <source>
        <dbReference type="SAM" id="Coils"/>
    </source>
</evidence>
<dbReference type="Proteomes" id="UP000001369">
    <property type="component" value="Chromosome"/>
</dbReference>
<organism evidence="2 3">
    <name type="scientific">Sulfurihydrogenibium azorense (strain DSM 15241 / OCM 825 / Az-Fu1)</name>
    <dbReference type="NCBI Taxonomy" id="204536"/>
    <lineage>
        <taxon>Bacteria</taxon>
        <taxon>Pseudomonadati</taxon>
        <taxon>Aquificota</taxon>
        <taxon>Aquificia</taxon>
        <taxon>Aquificales</taxon>
        <taxon>Hydrogenothermaceae</taxon>
        <taxon>Sulfurihydrogenibium</taxon>
    </lineage>
</organism>
<keyword evidence="3" id="KW-1185">Reference proteome</keyword>
<dbReference type="KEGG" id="saf:SULAZ_0303"/>
<dbReference type="eggNOG" id="COG1193">
    <property type="taxonomic scope" value="Bacteria"/>
</dbReference>
<feature type="coiled-coil region" evidence="1">
    <location>
        <begin position="22"/>
        <end position="81"/>
    </location>
</feature>
<dbReference type="RefSeq" id="WP_012675038.1">
    <property type="nucleotide sequence ID" value="NC_012438.1"/>
</dbReference>